<comment type="caution">
    <text evidence="1">The sequence shown here is derived from an EMBL/GenBank/DDBJ whole genome shotgun (WGS) entry which is preliminary data.</text>
</comment>
<reference evidence="1" key="1">
    <citation type="submission" date="2021-02" db="EMBL/GenBank/DDBJ databases">
        <authorList>
            <person name="Dougan E. K."/>
            <person name="Rhodes N."/>
            <person name="Thang M."/>
            <person name="Chan C."/>
        </authorList>
    </citation>
    <scope>NUCLEOTIDE SEQUENCE</scope>
</reference>
<protein>
    <submittedName>
        <fullName evidence="1">UxuA protein</fullName>
    </submittedName>
</protein>
<proteinExistence type="predicted"/>
<keyword evidence="2" id="KW-1185">Reference proteome</keyword>
<accession>A0A812PNU5</accession>
<sequence length="99" mass="11174">MLHLQYSDCRSRSLTDHLLSSVPSPVEDKRLAIEMTALRQALWIDDTPTSEAFTPFGDILRWIPTHLQLADCLTKSRKPKLLNDALECNEAVVKEAPAE</sequence>
<evidence type="ECO:0000313" key="1">
    <source>
        <dbReference type="EMBL" id="CAE7342176.1"/>
    </source>
</evidence>
<evidence type="ECO:0000313" key="2">
    <source>
        <dbReference type="Proteomes" id="UP000604046"/>
    </source>
</evidence>
<dbReference type="OrthoDB" id="446901at2759"/>
<organism evidence="1 2">
    <name type="scientific">Symbiodinium natans</name>
    <dbReference type="NCBI Taxonomy" id="878477"/>
    <lineage>
        <taxon>Eukaryota</taxon>
        <taxon>Sar</taxon>
        <taxon>Alveolata</taxon>
        <taxon>Dinophyceae</taxon>
        <taxon>Suessiales</taxon>
        <taxon>Symbiodiniaceae</taxon>
        <taxon>Symbiodinium</taxon>
    </lineage>
</organism>
<gene>
    <name evidence="1" type="primary">uxuA</name>
    <name evidence="1" type="ORF">SNAT2548_LOCUS17908</name>
</gene>
<dbReference type="AlphaFoldDB" id="A0A812PNU5"/>
<name>A0A812PNU5_9DINO</name>
<dbReference type="Proteomes" id="UP000604046">
    <property type="component" value="Unassembled WGS sequence"/>
</dbReference>
<dbReference type="EMBL" id="CAJNDS010002128">
    <property type="protein sequence ID" value="CAE7342176.1"/>
    <property type="molecule type" value="Genomic_DNA"/>
</dbReference>